<protein>
    <submittedName>
        <fullName evidence="1">Acyloxyacyl hydrolase</fullName>
    </submittedName>
</protein>
<name>A0A9X1ZCN9_9GAMM</name>
<dbReference type="Pfam" id="PF09411">
    <property type="entry name" value="PagL"/>
    <property type="match status" value="1"/>
</dbReference>
<organism evidence="1 2">
    <name type="scientific">Shewanella pneumatophori</name>
    <dbReference type="NCBI Taxonomy" id="314092"/>
    <lineage>
        <taxon>Bacteria</taxon>
        <taxon>Pseudomonadati</taxon>
        <taxon>Pseudomonadota</taxon>
        <taxon>Gammaproteobacteria</taxon>
        <taxon>Alteromonadales</taxon>
        <taxon>Shewanellaceae</taxon>
        <taxon>Shewanella</taxon>
    </lineage>
</organism>
<dbReference type="EMBL" id="JAKILB010000002">
    <property type="protein sequence ID" value="MCL1137865.1"/>
    <property type="molecule type" value="Genomic_DNA"/>
</dbReference>
<dbReference type="InterPro" id="IPR018550">
    <property type="entry name" value="Lipid-A_deacylase-rel"/>
</dbReference>
<reference evidence="1" key="1">
    <citation type="submission" date="2022-01" db="EMBL/GenBank/DDBJ databases">
        <title>Whole genome-based taxonomy of the Shewanellaceae.</title>
        <authorList>
            <person name="Martin-Rodriguez A.J."/>
        </authorList>
    </citation>
    <scope>NUCLEOTIDE SEQUENCE</scope>
    <source>
        <strain evidence="1">KCTC 23973</strain>
    </source>
</reference>
<gene>
    <name evidence="1" type="ORF">L2740_04790</name>
</gene>
<dbReference type="AlphaFoldDB" id="A0A9X1ZCN9"/>
<dbReference type="InterPro" id="IPR011250">
    <property type="entry name" value="OMP/PagP_B-barrel"/>
</dbReference>
<keyword evidence="2" id="KW-1185">Reference proteome</keyword>
<proteinExistence type="predicted"/>
<sequence length="158" mass="17856">MANSSLEFAYGVVPAKESGSNRGDTWRLSYSHDLTILDDFLKPYNIGLRLETSIQRWGDVGHQANHVVSLNPVFHYLWHFEPMSIFIELGIGAAYVENSIYLDRNLGSNWLFEDKIGVGVIVNEQHKIGLFFMHYSNADLASHNDGADSIGLSYGYIW</sequence>
<evidence type="ECO:0000313" key="2">
    <source>
        <dbReference type="Proteomes" id="UP001139293"/>
    </source>
</evidence>
<accession>A0A9X1ZCN9</accession>
<dbReference type="RefSeq" id="WP_248948978.1">
    <property type="nucleotide sequence ID" value="NZ_JAKILB010000002.1"/>
</dbReference>
<dbReference type="SUPFAM" id="SSF56925">
    <property type="entry name" value="OMPA-like"/>
    <property type="match status" value="1"/>
</dbReference>
<evidence type="ECO:0000313" key="1">
    <source>
        <dbReference type="EMBL" id="MCL1137865.1"/>
    </source>
</evidence>
<dbReference type="Gene3D" id="2.40.160.20">
    <property type="match status" value="1"/>
</dbReference>
<keyword evidence="1" id="KW-0378">Hydrolase</keyword>
<dbReference type="Proteomes" id="UP001139293">
    <property type="component" value="Unassembled WGS sequence"/>
</dbReference>
<dbReference type="GO" id="GO:0016787">
    <property type="term" value="F:hydrolase activity"/>
    <property type="evidence" value="ECO:0007669"/>
    <property type="project" value="UniProtKB-KW"/>
</dbReference>
<comment type="caution">
    <text evidence="1">The sequence shown here is derived from an EMBL/GenBank/DDBJ whole genome shotgun (WGS) entry which is preliminary data.</text>
</comment>